<organism evidence="1 2">
    <name type="scientific">Staphylococcus aureus</name>
    <dbReference type="NCBI Taxonomy" id="1280"/>
    <lineage>
        <taxon>Bacteria</taxon>
        <taxon>Bacillati</taxon>
        <taxon>Bacillota</taxon>
        <taxon>Bacilli</taxon>
        <taxon>Bacillales</taxon>
        <taxon>Staphylococcaceae</taxon>
        <taxon>Staphylococcus</taxon>
    </lineage>
</organism>
<sequence length="55" mass="6509">MAKKFKIIITEALSLYIWGCNILNTEKLETLLGFYKQYKALSEYIDKKYKLSLND</sequence>
<dbReference type="AlphaFoldDB" id="A0A380DL87"/>
<proteinExistence type="predicted"/>
<dbReference type="Proteomes" id="UP000255091">
    <property type="component" value="Unassembled WGS sequence"/>
</dbReference>
<name>A0A380DL87_STAAU</name>
<evidence type="ECO:0000313" key="1">
    <source>
        <dbReference type="EMBL" id="SUK35946.1"/>
    </source>
</evidence>
<accession>A0A380DL87</accession>
<gene>
    <name evidence="1" type="ORF">NCTC6133_00796</name>
</gene>
<evidence type="ECO:0000313" key="2">
    <source>
        <dbReference type="Proteomes" id="UP000255091"/>
    </source>
</evidence>
<dbReference type="EMBL" id="UHAP01000001">
    <property type="protein sequence ID" value="SUK35946.1"/>
    <property type="molecule type" value="Genomic_DNA"/>
</dbReference>
<protein>
    <submittedName>
        <fullName evidence="1">Accessory regulator</fullName>
    </submittedName>
</protein>
<reference evidence="1 2" key="1">
    <citation type="submission" date="2018-06" db="EMBL/GenBank/DDBJ databases">
        <authorList>
            <consortium name="Pathogen Informatics"/>
            <person name="Doyle S."/>
        </authorList>
    </citation>
    <scope>NUCLEOTIDE SEQUENCE [LARGE SCALE GENOMIC DNA]</scope>
    <source>
        <strain evidence="1 2">NCTC6133</strain>
    </source>
</reference>